<keyword evidence="1" id="KW-0813">Transport</keyword>
<evidence type="ECO:0000256" key="2">
    <source>
        <dbReference type="ARBA" id="ARBA00022617"/>
    </source>
</evidence>
<dbReference type="GO" id="GO:0046872">
    <property type="term" value="F:metal ion binding"/>
    <property type="evidence" value="ECO:0007669"/>
    <property type="project" value="UniProtKB-KW"/>
</dbReference>
<protein>
    <submittedName>
        <fullName evidence="6">Group 3 truncated hemoglobin ctb</fullName>
    </submittedName>
</protein>
<gene>
    <name evidence="6" type="primary">ctb</name>
    <name evidence="6" type="ORF">OPDIPICF_02208</name>
</gene>
<dbReference type="SUPFAM" id="SSF46458">
    <property type="entry name" value="Globin-like"/>
    <property type="match status" value="1"/>
</dbReference>
<dbReference type="EMBL" id="CACSIO010000034">
    <property type="protein sequence ID" value="CAA0119029.1"/>
    <property type="molecule type" value="Genomic_DNA"/>
</dbReference>
<accession>A0A5S9QL48</accession>
<keyword evidence="2 5" id="KW-0349">Heme</keyword>
<dbReference type="Gene3D" id="1.10.490.10">
    <property type="entry name" value="Globins"/>
    <property type="match status" value="1"/>
</dbReference>
<keyword evidence="3 5" id="KW-0479">Metal-binding</keyword>
<evidence type="ECO:0000256" key="5">
    <source>
        <dbReference type="PIRSR" id="PIRSR601486-1"/>
    </source>
</evidence>
<name>A0A5S9QL48_9GAMM</name>
<feature type="binding site" description="distal binding residue" evidence="5">
    <location>
        <position position="88"/>
    </location>
    <ligand>
        <name>heme</name>
        <dbReference type="ChEBI" id="CHEBI:30413"/>
    </ligand>
    <ligandPart>
        <name>Fe</name>
        <dbReference type="ChEBI" id="CHEBI:18248"/>
    </ligandPart>
</feature>
<dbReference type="InterPro" id="IPR009050">
    <property type="entry name" value="Globin-like_sf"/>
</dbReference>
<reference evidence="6 7" key="1">
    <citation type="submission" date="2019-11" db="EMBL/GenBank/DDBJ databases">
        <authorList>
            <person name="Holert J."/>
        </authorList>
    </citation>
    <scope>NUCLEOTIDE SEQUENCE [LARGE SCALE GENOMIC DNA]</scope>
    <source>
        <strain evidence="6">SB11_3</strain>
    </source>
</reference>
<dbReference type="GO" id="GO:0020037">
    <property type="term" value="F:heme binding"/>
    <property type="evidence" value="ECO:0007669"/>
    <property type="project" value="InterPro"/>
</dbReference>
<evidence type="ECO:0000256" key="3">
    <source>
        <dbReference type="ARBA" id="ARBA00022723"/>
    </source>
</evidence>
<proteinExistence type="predicted"/>
<dbReference type="GO" id="GO:0019825">
    <property type="term" value="F:oxygen binding"/>
    <property type="evidence" value="ECO:0007669"/>
    <property type="project" value="InterPro"/>
</dbReference>
<dbReference type="Proteomes" id="UP000441399">
    <property type="component" value="Unassembled WGS sequence"/>
</dbReference>
<evidence type="ECO:0000313" key="7">
    <source>
        <dbReference type="Proteomes" id="UP000441399"/>
    </source>
</evidence>
<keyword evidence="7" id="KW-1185">Reference proteome</keyword>
<dbReference type="InterPro" id="IPR001486">
    <property type="entry name" value="Hemoglobin_trunc"/>
</dbReference>
<evidence type="ECO:0000313" key="6">
    <source>
        <dbReference type="EMBL" id="CAA0119029.1"/>
    </source>
</evidence>
<keyword evidence="4 5" id="KW-0408">Iron</keyword>
<dbReference type="AlphaFoldDB" id="A0A5S9QL48"/>
<sequence>MGDACCLHAFLLFKCKLLAMKPDLDTPENIKAFVDSFYAKVLSDTVLKPIFIDVIGIDIKVHKPLICQYWEKLLLGSKEYKRHTMNIHRDIHDKIPLSASDFERWLQLFKETAEFEFDGPLTDRAVEIATSIAGNMNKTLNEGI</sequence>
<organism evidence="6 7">
    <name type="scientific">BD1-7 clade bacterium</name>
    <dbReference type="NCBI Taxonomy" id="2029982"/>
    <lineage>
        <taxon>Bacteria</taxon>
        <taxon>Pseudomonadati</taxon>
        <taxon>Pseudomonadota</taxon>
        <taxon>Gammaproteobacteria</taxon>
        <taxon>Cellvibrionales</taxon>
        <taxon>Spongiibacteraceae</taxon>
        <taxon>BD1-7 clade</taxon>
    </lineage>
</organism>
<dbReference type="InterPro" id="IPR012292">
    <property type="entry name" value="Globin/Proto"/>
</dbReference>
<evidence type="ECO:0000256" key="4">
    <source>
        <dbReference type="ARBA" id="ARBA00023004"/>
    </source>
</evidence>
<evidence type="ECO:0000256" key="1">
    <source>
        <dbReference type="ARBA" id="ARBA00022448"/>
    </source>
</evidence>
<dbReference type="CDD" id="cd08916">
    <property type="entry name" value="TrHb3_P"/>
    <property type="match status" value="1"/>
</dbReference>
<dbReference type="Pfam" id="PF01152">
    <property type="entry name" value="Bac_globin"/>
    <property type="match status" value="1"/>
</dbReference>